<accession>A0A0D7ABA1</accession>
<dbReference type="GO" id="GO:0003676">
    <property type="term" value="F:nucleic acid binding"/>
    <property type="evidence" value="ECO:0007669"/>
    <property type="project" value="InterPro"/>
</dbReference>
<dbReference type="Proteomes" id="UP000054144">
    <property type="component" value="Unassembled WGS sequence"/>
</dbReference>
<gene>
    <name evidence="2" type="ORF">FISHEDRAFT_59157</name>
</gene>
<feature type="domain" description="DDE-1" evidence="1">
    <location>
        <begin position="106"/>
        <end position="164"/>
    </location>
</feature>
<evidence type="ECO:0000313" key="2">
    <source>
        <dbReference type="EMBL" id="KIY48103.1"/>
    </source>
</evidence>
<dbReference type="AlphaFoldDB" id="A0A0D7ABA1"/>
<dbReference type="EMBL" id="KN881856">
    <property type="protein sequence ID" value="KIY48103.1"/>
    <property type="molecule type" value="Genomic_DNA"/>
</dbReference>
<dbReference type="OrthoDB" id="2917041at2759"/>
<name>A0A0D7ABA1_9AGAR</name>
<keyword evidence="3" id="KW-1185">Reference proteome</keyword>
<dbReference type="Pfam" id="PF03184">
    <property type="entry name" value="DDE_1"/>
    <property type="match status" value="1"/>
</dbReference>
<sequence length="243" mass="27511">MVLSLQWQQQAMKNTHNFWSHPLDHSRAHAVNPVTKESFFDILEVTIWGTSPNDEIPPELIHGADETGLQPGVGVWERVYGVHNKGKRVQHQQRSGNRENITILPVICTDGTCLPPVVIYKGNGYQVSWKQNNPLNVILGYSKKGYMTGEIGIEWIHQSDEQTRAKIIALRLPLKIAWSVARNKFECTTGQPVSKSNFLEVYAKAHEAIFTENMIKTAFQKTGVVRLIMQFLTTLTLFELAIC</sequence>
<evidence type="ECO:0000313" key="3">
    <source>
        <dbReference type="Proteomes" id="UP000054144"/>
    </source>
</evidence>
<evidence type="ECO:0000259" key="1">
    <source>
        <dbReference type="Pfam" id="PF03184"/>
    </source>
</evidence>
<proteinExistence type="predicted"/>
<reference evidence="2 3" key="1">
    <citation type="journal article" date="2015" name="Fungal Genet. Biol.">
        <title>Evolution of novel wood decay mechanisms in Agaricales revealed by the genome sequences of Fistulina hepatica and Cylindrobasidium torrendii.</title>
        <authorList>
            <person name="Floudas D."/>
            <person name="Held B.W."/>
            <person name="Riley R."/>
            <person name="Nagy L.G."/>
            <person name="Koehler G."/>
            <person name="Ransdell A.S."/>
            <person name="Younus H."/>
            <person name="Chow J."/>
            <person name="Chiniquy J."/>
            <person name="Lipzen A."/>
            <person name="Tritt A."/>
            <person name="Sun H."/>
            <person name="Haridas S."/>
            <person name="LaButti K."/>
            <person name="Ohm R.A."/>
            <person name="Kues U."/>
            <person name="Blanchette R.A."/>
            <person name="Grigoriev I.V."/>
            <person name="Minto R.E."/>
            <person name="Hibbett D.S."/>
        </authorList>
    </citation>
    <scope>NUCLEOTIDE SEQUENCE [LARGE SCALE GENOMIC DNA]</scope>
    <source>
        <strain evidence="2 3">ATCC 64428</strain>
    </source>
</reference>
<organism evidence="2 3">
    <name type="scientific">Fistulina hepatica ATCC 64428</name>
    <dbReference type="NCBI Taxonomy" id="1128425"/>
    <lineage>
        <taxon>Eukaryota</taxon>
        <taxon>Fungi</taxon>
        <taxon>Dikarya</taxon>
        <taxon>Basidiomycota</taxon>
        <taxon>Agaricomycotina</taxon>
        <taxon>Agaricomycetes</taxon>
        <taxon>Agaricomycetidae</taxon>
        <taxon>Agaricales</taxon>
        <taxon>Fistulinaceae</taxon>
        <taxon>Fistulina</taxon>
    </lineage>
</organism>
<dbReference type="InterPro" id="IPR004875">
    <property type="entry name" value="DDE_SF_endonuclease_dom"/>
</dbReference>
<protein>
    <recommendedName>
        <fullName evidence="1">DDE-1 domain-containing protein</fullName>
    </recommendedName>
</protein>